<dbReference type="InterPro" id="IPR000477">
    <property type="entry name" value="RT_dom"/>
</dbReference>
<dbReference type="RefSeq" id="XP_019085468.1">
    <property type="nucleotide sequence ID" value="XM_019229923.1"/>
</dbReference>
<dbReference type="InterPro" id="IPR043502">
    <property type="entry name" value="DNA/RNA_pol_sf"/>
</dbReference>
<dbReference type="PANTHER" id="PTHR24559">
    <property type="entry name" value="TRANSPOSON TY3-I GAG-POL POLYPROTEIN"/>
    <property type="match status" value="1"/>
</dbReference>
<dbReference type="CDD" id="cd01647">
    <property type="entry name" value="RT_LTR"/>
    <property type="match status" value="1"/>
</dbReference>
<evidence type="ECO:0000313" key="3">
    <source>
        <dbReference type="RefSeq" id="XP_019085468.1"/>
    </source>
</evidence>
<organism evidence="2 3">
    <name type="scientific">Camelina sativa</name>
    <name type="common">False flax</name>
    <name type="synonym">Myagrum sativum</name>
    <dbReference type="NCBI Taxonomy" id="90675"/>
    <lineage>
        <taxon>Eukaryota</taxon>
        <taxon>Viridiplantae</taxon>
        <taxon>Streptophyta</taxon>
        <taxon>Embryophyta</taxon>
        <taxon>Tracheophyta</taxon>
        <taxon>Spermatophyta</taxon>
        <taxon>Magnoliopsida</taxon>
        <taxon>eudicotyledons</taxon>
        <taxon>Gunneridae</taxon>
        <taxon>Pentapetalae</taxon>
        <taxon>rosids</taxon>
        <taxon>malvids</taxon>
        <taxon>Brassicales</taxon>
        <taxon>Brassicaceae</taxon>
        <taxon>Camelineae</taxon>
        <taxon>Camelina</taxon>
    </lineage>
</organism>
<accession>A0ABM1QFD0</accession>
<proteinExistence type="predicted"/>
<sequence length="152" mass="17342">MKNGKSRVCVDFTDLNKACLKDSFPLPHIDRLVESTLGHELMSFMDAFSGYNQILMNPEDQEKTALIMDRGTYCYKVMPFGLKNARATYHSLVNRMFEQQLGKTMEVYIDDMLVKSMEASPHLTVLKVCFDILNQFGMKHNPMKCTFAVPSG</sequence>
<reference evidence="3" key="2">
    <citation type="submission" date="2025-08" db="UniProtKB">
        <authorList>
            <consortium name="RefSeq"/>
        </authorList>
    </citation>
    <scope>IDENTIFICATION</scope>
    <source>
        <tissue evidence="3">Leaf</tissue>
    </source>
</reference>
<dbReference type="PANTHER" id="PTHR24559:SF431">
    <property type="entry name" value="RNA-DIRECTED DNA POLYMERASE HOMOLOG"/>
    <property type="match status" value="1"/>
</dbReference>
<gene>
    <name evidence="3" type="primary">LOC109126398</name>
</gene>
<reference evidence="2" key="1">
    <citation type="journal article" date="2014" name="Nat. Commun.">
        <title>The emerging biofuel crop Camelina sativa retains a highly undifferentiated hexaploid genome structure.</title>
        <authorList>
            <person name="Kagale S."/>
            <person name="Koh C."/>
            <person name="Nixon J."/>
            <person name="Bollina V."/>
            <person name="Clarke W.E."/>
            <person name="Tuteja R."/>
            <person name="Spillane C."/>
            <person name="Robinson S.J."/>
            <person name="Links M.G."/>
            <person name="Clarke C."/>
            <person name="Higgins E.E."/>
            <person name="Huebert T."/>
            <person name="Sharpe A.G."/>
            <person name="Parkin I.A."/>
        </authorList>
    </citation>
    <scope>NUCLEOTIDE SEQUENCE [LARGE SCALE GENOMIC DNA]</scope>
    <source>
        <strain evidence="2">cv. DH55</strain>
    </source>
</reference>
<name>A0ABM1QFD0_CAMSA</name>
<dbReference type="Pfam" id="PF00078">
    <property type="entry name" value="RVT_1"/>
    <property type="match status" value="1"/>
</dbReference>
<protein>
    <submittedName>
        <fullName evidence="3">Uncharacterized protein LOC109126398</fullName>
    </submittedName>
</protein>
<dbReference type="InterPro" id="IPR043128">
    <property type="entry name" value="Rev_trsase/Diguanyl_cyclase"/>
</dbReference>
<evidence type="ECO:0000259" key="1">
    <source>
        <dbReference type="Pfam" id="PF00078"/>
    </source>
</evidence>
<dbReference type="Proteomes" id="UP000694864">
    <property type="component" value="Chromosome 9"/>
</dbReference>
<dbReference type="InterPro" id="IPR053134">
    <property type="entry name" value="RNA-dir_DNA_polymerase"/>
</dbReference>
<feature type="domain" description="Reverse transcriptase" evidence="1">
    <location>
        <begin position="3"/>
        <end position="148"/>
    </location>
</feature>
<evidence type="ECO:0000313" key="2">
    <source>
        <dbReference type="Proteomes" id="UP000694864"/>
    </source>
</evidence>
<dbReference type="Gene3D" id="3.30.70.270">
    <property type="match status" value="1"/>
</dbReference>
<dbReference type="Gene3D" id="3.10.10.10">
    <property type="entry name" value="HIV Type 1 Reverse Transcriptase, subunit A, domain 1"/>
    <property type="match status" value="1"/>
</dbReference>
<dbReference type="SUPFAM" id="SSF56672">
    <property type="entry name" value="DNA/RNA polymerases"/>
    <property type="match status" value="1"/>
</dbReference>
<dbReference type="GeneID" id="109126398"/>
<keyword evidence="2" id="KW-1185">Reference proteome</keyword>